<evidence type="ECO:0000256" key="4">
    <source>
        <dbReference type="ARBA" id="ARBA00022801"/>
    </source>
</evidence>
<keyword evidence="2" id="KW-0963">Cytoplasm</keyword>
<dbReference type="InterPro" id="IPR029045">
    <property type="entry name" value="ClpP/crotonase-like_dom_sf"/>
</dbReference>
<organism evidence="7 8">
    <name type="scientific">Helicovermis profundi</name>
    <dbReference type="NCBI Taxonomy" id="3065157"/>
    <lineage>
        <taxon>Bacteria</taxon>
        <taxon>Bacillati</taxon>
        <taxon>Bacillota</taxon>
        <taxon>Clostridia</taxon>
        <taxon>Helicovermis</taxon>
    </lineage>
</organism>
<dbReference type="GO" id="GO:0004252">
    <property type="term" value="F:serine-type endopeptidase activity"/>
    <property type="evidence" value="ECO:0007669"/>
    <property type="project" value="InterPro"/>
</dbReference>
<keyword evidence="8" id="KW-1185">Reference proteome</keyword>
<dbReference type="GO" id="GO:0006515">
    <property type="term" value="P:protein quality control for misfolded or incompletely synthesized proteins"/>
    <property type="evidence" value="ECO:0007669"/>
    <property type="project" value="TreeGrafter"/>
</dbReference>
<evidence type="ECO:0000313" key="8">
    <source>
        <dbReference type="Proteomes" id="UP001321786"/>
    </source>
</evidence>
<dbReference type="AlphaFoldDB" id="A0AAU9E370"/>
<comment type="similarity">
    <text evidence="1 6">Belongs to the peptidase S14 family.</text>
</comment>
<dbReference type="PRINTS" id="PR00127">
    <property type="entry name" value="CLPPROTEASEP"/>
</dbReference>
<keyword evidence="4" id="KW-0378">Hydrolase</keyword>
<dbReference type="KEGG" id="hprf:HLPR_11390"/>
<evidence type="ECO:0000256" key="6">
    <source>
        <dbReference type="RuleBase" id="RU003567"/>
    </source>
</evidence>
<dbReference type="InterPro" id="IPR001907">
    <property type="entry name" value="ClpP"/>
</dbReference>
<keyword evidence="5" id="KW-0720">Serine protease</keyword>
<keyword evidence="3" id="KW-0645">Protease</keyword>
<evidence type="ECO:0000256" key="3">
    <source>
        <dbReference type="ARBA" id="ARBA00022670"/>
    </source>
</evidence>
<evidence type="ECO:0000256" key="1">
    <source>
        <dbReference type="ARBA" id="ARBA00007039"/>
    </source>
</evidence>
<name>A0AAU9E370_9FIRM</name>
<evidence type="ECO:0000256" key="2">
    <source>
        <dbReference type="ARBA" id="ARBA00022490"/>
    </source>
</evidence>
<dbReference type="EMBL" id="AP028654">
    <property type="protein sequence ID" value="BEP28808.1"/>
    <property type="molecule type" value="Genomic_DNA"/>
</dbReference>
<accession>A0AAU9E370</accession>
<gene>
    <name evidence="7" type="ORF">HLPR_11390</name>
</gene>
<dbReference type="GO" id="GO:0009368">
    <property type="term" value="C:endopeptidase Clp complex"/>
    <property type="evidence" value="ECO:0007669"/>
    <property type="project" value="TreeGrafter"/>
</dbReference>
<dbReference type="RefSeq" id="WP_338537113.1">
    <property type="nucleotide sequence ID" value="NZ_AP028654.1"/>
</dbReference>
<proteinExistence type="inferred from homology"/>
<reference evidence="7 8" key="1">
    <citation type="submission" date="2023-08" db="EMBL/GenBank/DDBJ databases">
        <title>Helicovermis profunda gen. nov., sp. nov., a novel mesophilic, fermentative bacterium within the Bacillota from a deep-sea hydrothermal vent chimney.</title>
        <authorList>
            <person name="Miyazaki U."/>
            <person name="Mizutani D."/>
            <person name="Hashimoto Y."/>
            <person name="Tame A."/>
            <person name="Sawayama S."/>
            <person name="Miyazaki J."/>
            <person name="Takai K."/>
            <person name="Nakagawa S."/>
        </authorList>
    </citation>
    <scope>NUCLEOTIDE SEQUENCE [LARGE SCALE GENOMIC DNA]</scope>
    <source>
        <strain evidence="7 8">S502</strain>
    </source>
</reference>
<dbReference type="InterPro" id="IPR023562">
    <property type="entry name" value="ClpP/TepA"/>
</dbReference>
<evidence type="ECO:0000256" key="5">
    <source>
        <dbReference type="ARBA" id="ARBA00022825"/>
    </source>
</evidence>
<protein>
    <recommendedName>
        <fullName evidence="6">ATP-dependent Clp protease proteolytic subunit</fullName>
    </recommendedName>
</protein>
<dbReference type="Proteomes" id="UP001321786">
    <property type="component" value="Chromosome"/>
</dbReference>
<dbReference type="SUPFAM" id="SSF52096">
    <property type="entry name" value="ClpP/crotonase"/>
    <property type="match status" value="1"/>
</dbReference>
<dbReference type="Pfam" id="PF00574">
    <property type="entry name" value="CLP_protease"/>
    <property type="match status" value="1"/>
</dbReference>
<dbReference type="CDD" id="cd07016">
    <property type="entry name" value="S14_ClpP_1"/>
    <property type="match status" value="1"/>
</dbReference>
<evidence type="ECO:0000313" key="7">
    <source>
        <dbReference type="EMBL" id="BEP28808.1"/>
    </source>
</evidence>
<dbReference type="PANTHER" id="PTHR10381:SF70">
    <property type="entry name" value="ATP-DEPENDENT CLP PROTEASE PROTEOLYTIC SUBUNIT"/>
    <property type="match status" value="1"/>
</dbReference>
<dbReference type="NCBIfam" id="NF045542">
    <property type="entry name" value="Clp_rel_HeadMat"/>
    <property type="match status" value="1"/>
</dbReference>
<dbReference type="GO" id="GO:0051117">
    <property type="term" value="F:ATPase binding"/>
    <property type="evidence" value="ECO:0007669"/>
    <property type="project" value="TreeGrafter"/>
</dbReference>
<dbReference type="Gene3D" id="3.90.226.10">
    <property type="entry name" value="2-enoyl-CoA Hydratase, Chain A, domain 1"/>
    <property type="match status" value="1"/>
</dbReference>
<dbReference type="PANTHER" id="PTHR10381">
    <property type="entry name" value="ATP-DEPENDENT CLP PROTEASE PROTEOLYTIC SUBUNIT"/>
    <property type="match status" value="1"/>
</dbReference>
<sequence>MKKLDAGVGEICIYGEISSYDFWEEDITPTNFKKDLDALGEIDTLNIYINSPGGSVFAGQAIYNIIKRHSANVIVYIDGLAASIASIIAMAGDKIVIPSNAMIMIHNAWTIHAGNADDFRKVADDLDKIGESLVAVYVKRTGLSEEEIKSMMDVETWLTGKEAIEKGFADEVEEEKQIAASLNKGILNINNQSMDLSRFKNAPKFFINNVLEKELQNQNELNEKEILSLKLDLI</sequence>
<dbReference type="GO" id="GO:0004176">
    <property type="term" value="F:ATP-dependent peptidase activity"/>
    <property type="evidence" value="ECO:0007669"/>
    <property type="project" value="InterPro"/>
</dbReference>